<dbReference type="HOGENOM" id="CLU_2579180_0_0_1"/>
<name>Q23H03_TETTS</name>
<dbReference type="KEGG" id="tet:TTHERM_00881350"/>
<dbReference type="GO" id="GO:0008233">
    <property type="term" value="F:peptidase activity"/>
    <property type="evidence" value="ECO:0007669"/>
    <property type="project" value="UniProtKB-KW"/>
</dbReference>
<evidence type="ECO:0000313" key="3">
    <source>
        <dbReference type="Proteomes" id="UP000009168"/>
    </source>
</evidence>
<protein>
    <submittedName>
        <fullName evidence="2">Papain family cysteine protease</fullName>
    </submittedName>
</protein>
<evidence type="ECO:0000313" key="2">
    <source>
        <dbReference type="EMBL" id="EAR95844.1"/>
    </source>
</evidence>
<dbReference type="GeneID" id="7829628"/>
<reference evidence="3" key="1">
    <citation type="journal article" date="2006" name="PLoS Biol.">
        <title>Macronuclear genome sequence of the ciliate Tetrahymena thermophila, a model eukaryote.</title>
        <authorList>
            <person name="Eisen J.A."/>
            <person name="Coyne R.S."/>
            <person name="Wu M."/>
            <person name="Wu D."/>
            <person name="Thiagarajan M."/>
            <person name="Wortman J.R."/>
            <person name="Badger J.H."/>
            <person name="Ren Q."/>
            <person name="Amedeo P."/>
            <person name="Jones K.M."/>
            <person name="Tallon L.J."/>
            <person name="Delcher A.L."/>
            <person name="Salzberg S.L."/>
            <person name="Silva J.C."/>
            <person name="Haas B.J."/>
            <person name="Majoros W.H."/>
            <person name="Farzad M."/>
            <person name="Carlton J.M."/>
            <person name="Smith R.K. Jr."/>
            <person name="Garg J."/>
            <person name="Pearlman R.E."/>
            <person name="Karrer K.M."/>
            <person name="Sun L."/>
            <person name="Manning G."/>
            <person name="Elde N.C."/>
            <person name="Turkewitz A.P."/>
            <person name="Asai D.J."/>
            <person name="Wilkes D.E."/>
            <person name="Wang Y."/>
            <person name="Cai H."/>
            <person name="Collins K."/>
            <person name="Stewart B.A."/>
            <person name="Lee S.R."/>
            <person name="Wilamowska K."/>
            <person name="Weinberg Z."/>
            <person name="Ruzzo W.L."/>
            <person name="Wloga D."/>
            <person name="Gaertig J."/>
            <person name="Frankel J."/>
            <person name="Tsao C.-C."/>
            <person name="Gorovsky M.A."/>
            <person name="Keeling P.J."/>
            <person name="Waller R.F."/>
            <person name="Patron N.J."/>
            <person name="Cherry J.M."/>
            <person name="Stover N.A."/>
            <person name="Krieger C.J."/>
            <person name="del Toro C."/>
            <person name="Ryder H.F."/>
            <person name="Williamson S.C."/>
            <person name="Barbeau R.A."/>
            <person name="Hamilton E.P."/>
            <person name="Orias E."/>
        </authorList>
    </citation>
    <scope>NUCLEOTIDE SEQUENCE [LARGE SCALE GENOMIC DNA]</scope>
    <source>
        <strain evidence="3">SB210</strain>
    </source>
</reference>
<dbReference type="InterPro" id="IPR013201">
    <property type="entry name" value="Prot_inhib_I29"/>
</dbReference>
<dbReference type="Proteomes" id="UP000009168">
    <property type="component" value="Unassembled WGS sequence"/>
</dbReference>
<organism evidence="2 3">
    <name type="scientific">Tetrahymena thermophila (strain SB210)</name>
    <dbReference type="NCBI Taxonomy" id="312017"/>
    <lineage>
        <taxon>Eukaryota</taxon>
        <taxon>Sar</taxon>
        <taxon>Alveolata</taxon>
        <taxon>Ciliophora</taxon>
        <taxon>Intramacronucleata</taxon>
        <taxon>Oligohymenophorea</taxon>
        <taxon>Hymenostomatida</taxon>
        <taxon>Tetrahymenina</taxon>
        <taxon>Tetrahymenidae</taxon>
        <taxon>Tetrahymena</taxon>
    </lineage>
</organism>
<dbReference type="Pfam" id="PF08246">
    <property type="entry name" value="Inhibitor_I29"/>
    <property type="match status" value="1"/>
</dbReference>
<keyword evidence="2" id="KW-0645">Protease</keyword>
<dbReference type="SUPFAM" id="SSF54001">
    <property type="entry name" value="Cysteine proteinases"/>
    <property type="match status" value="1"/>
</dbReference>
<feature type="domain" description="Cathepsin propeptide inhibitor" evidence="1">
    <location>
        <begin position="2"/>
        <end position="36"/>
    </location>
</feature>
<dbReference type="EMBL" id="GG662702">
    <property type="protein sequence ID" value="EAR95844.1"/>
    <property type="molecule type" value="Genomic_DNA"/>
</dbReference>
<proteinExistence type="predicted"/>
<dbReference type="AlphaFoldDB" id="Q23H03"/>
<dbReference type="InParanoid" id="Q23H03"/>
<evidence type="ECO:0000259" key="1">
    <source>
        <dbReference type="Pfam" id="PF08246"/>
    </source>
</evidence>
<dbReference type="OrthoDB" id="10253408at2759"/>
<sequence length="81" mass="9411">MVFFENLQKIKEHNSNPNNTYSTHLNQFSDMNKVEFTEKILMKQDLVDHLMNGISQEATNYYINNENQLNSKSLTLAASID</sequence>
<keyword evidence="3" id="KW-1185">Reference proteome</keyword>
<gene>
    <name evidence="2" type="ORF">TTHERM_00881350</name>
</gene>
<dbReference type="InterPro" id="IPR038765">
    <property type="entry name" value="Papain-like_cys_pep_sf"/>
</dbReference>
<keyword evidence="2" id="KW-0378">Hydrolase</keyword>
<accession>Q23H03</accession>
<dbReference type="GO" id="GO:0006508">
    <property type="term" value="P:proteolysis"/>
    <property type="evidence" value="ECO:0007669"/>
    <property type="project" value="UniProtKB-KW"/>
</dbReference>
<dbReference type="Gene3D" id="1.10.287.2250">
    <property type="match status" value="1"/>
</dbReference>
<dbReference type="RefSeq" id="XP_001016089.1">
    <property type="nucleotide sequence ID" value="XM_001016089.1"/>
</dbReference>